<evidence type="ECO:0000259" key="6">
    <source>
        <dbReference type="PROSITE" id="PS51387"/>
    </source>
</evidence>
<organism evidence="7 8">
    <name type="scientific">Apiosordaria backusii</name>
    <dbReference type="NCBI Taxonomy" id="314023"/>
    <lineage>
        <taxon>Eukaryota</taxon>
        <taxon>Fungi</taxon>
        <taxon>Dikarya</taxon>
        <taxon>Ascomycota</taxon>
        <taxon>Pezizomycotina</taxon>
        <taxon>Sordariomycetes</taxon>
        <taxon>Sordariomycetidae</taxon>
        <taxon>Sordariales</taxon>
        <taxon>Lasiosphaeriaceae</taxon>
        <taxon>Apiosordaria</taxon>
    </lineage>
</organism>
<sequence length="553" mass="59697">MTAAGMAVKFQEKIRQWQPGMWNLCRKISKTLKQKGLGVLRVRVFIVAKLPDSVNIVDMATLWSLFVVVVAYLQLARAISSKSGPQIVQDLSALLSNGSEVILASDASYATAFTQRFSVSRPPLYAVAVKPALAADVRQVVQYALRTNVSILATGGGHGYTWSLSRHRGGIDVDMSNFNAIKIDSAANTLTVGGSVRSQDVAAALQAAGKELPVGLCMCVGYTGFTLGGGIGPYSGLYGTAADSLISAEIITGKGELLTVSAKSHPDLFYGLKGAGFNYGIVTSLKFRVYPATNAGQTIVTNMIFPGYLNGTVFELINSFFGPNQPKELGIALSVGYNEAMGGMVVIIGFVYAGSEEASTKLLKPFFDLNPINPQVLDVPTDQVPRVIVYGATLSGCNKNTQFVPYTVNLYKVDVPNLIKVVASMEAEVKANPELSHVIVTWTQYASAGFKKFADGSAAFPYRDPTVFVQINSYAPSAELVPVISDYAGRLRDRFQQGSGRSRLETYVHFAHGDETPEAMYSTRKLLSLSVLKVLYDPKGLFSWYNALPTLRY</sequence>
<feature type="domain" description="FAD-binding PCMH-type" evidence="6">
    <location>
        <begin position="118"/>
        <end position="292"/>
    </location>
</feature>
<protein>
    <recommendedName>
        <fullName evidence="6">FAD-binding PCMH-type domain-containing protein</fullName>
    </recommendedName>
</protein>
<keyword evidence="5" id="KW-0560">Oxidoreductase</keyword>
<keyword evidence="8" id="KW-1185">Reference proteome</keyword>
<evidence type="ECO:0000313" key="7">
    <source>
        <dbReference type="EMBL" id="KAK0716607.1"/>
    </source>
</evidence>
<dbReference type="InterPro" id="IPR016169">
    <property type="entry name" value="FAD-bd_PCMH_sub2"/>
</dbReference>
<accession>A0AA40AIS2</accession>
<dbReference type="GO" id="GO:0016491">
    <property type="term" value="F:oxidoreductase activity"/>
    <property type="evidence" value="ECO:0007669"/>
    <property type="project" value="UniProtKB-KW"/>
</dbReference>
<dbReference type="InterPro" id="IPR036318">
    <property type="entry name" value="FAD-bd_PCMH-like_sf"/>
</dbReference>
<dbReference type="InterPro" id="IPR006094">
    <property type="entry name" value="Oxid_FAD_bind_N"/>
</dbReference>
<dbReference type="GO" id="GO:0071949">
    <property type="term" value="F:FAD binding"/>
    <property type="evidence" value="ECO:0007669"/>
    <property type="project" value="InterPro"/>
</dbReference>
<dbReference type="InterPro" id="IPR016166">
    <property type="entry name" value="FAD-bd_PCMH"/>
</dbReference>
<dbReference type="AlphaFoldDB" id="A0AA40AIS2"/>
<evidence type="ECO:0000256" key="2">
    <source>
        <dbReference type="ARBA" id="ARBA00022630"/>
    </source>
</evidence>
<dbReference type="PROSITE" id="PS51387">
    <property type="entry name" value="FAD_PCMH"/>
    <property type="match status" value="1"/>
</dbReference>
<keyword evidence="3" id="KW-0732">Signal</keyword>
<dbReference type="Proteomes" id="UP001172159">
    <property type="component" value="Unassembled WGS sequence"/>
</dbReference>
<name>A0AA40AIS2_9PEZI</name>
<dbReference type="EMBL" id="JAUKTV010000014">
    <property type="protein sequence ID" value="KAK0716607.1"/>
    <property type="molecule type" value="Genomic_DNA"/>
</dbReference>
<dbReference type="Gene3D" id="3.30.465.10">
    <property type="match status" value="1"/>
</dbReference>
<dbReference type="InterPro" id="IPR050416">
    <property type="entry name" value="FAD-linked_Oxidoreductase"/>
</dbReference>
<keyword evidence="4" id="KW-0274">FAD</keyword>
<dbReference type="SUPFAM" id="SSF56176">
    <property type="entry name" value="FAD-binding/transporter-associated domain-like"/>
    <property type="match status" value="1"/>
</dbReference>
<dbReference type="PANTHER" id="PTHR42973">
    <property type="entry name" value="BINDING OXIDOREDUCTASE, PUTATIVE (AFU_ORTHOLOGUE AFUA_1G17690)-RELATED"/>
    <property type="match status" value="1"/>
</dbReference>
<dbReference type="Gene3D" id="3.40.462.20">
    <property type="match status" value="1"/>
</dbReference>
<reference evidence="7" key="1">
    <citation type="submission" date="2023-06" db="EMBL/GenBank/DDBJ databases">
        <title>Genome-scale phylogeny and comparative genomics of the fungal order Sordariales.</title>
        <authorList>
            <consortium name="Lawrence Berkeley National Laboratory"/>
            <person name="Hensen N."/>
            <person name="Bonometti L."/>
            <person name="Westerberg I."/>
            <person name="Brannstrom I.O."/>
            <person name="Guillou S."/>
            <person name="Cros-Aarteil S."/>
            <person name="Calhoun S."/>
            <person name="Haridas S."/>
            <person name="Kuo A."/>
            <person name="Mondo S."/>
            <person name="Pangilinan J."/>
            <person name="Riley R."/>
            <person name="Labutti K."/>
            <person name="Andreopoulos B."/>
            <person name="Lipzen A."/>
            <person name="Chen C."/>
            <person name="Yanf M."/>
            <person name="Daum C."/>
            <person name="Ng V."/>
            <person name="Clum A."/>
            <person name="Steindorff A."/>
            <person name="Ohm R."/>
            <person name="Martin F."/>
            <person name="Silar P."/>
            <person name="Natvig D."/>
            <person name="Lalanne C."/>
            <person name="Gautier V."/>
            <person name="Ament-Velasquez S.L."/>
            <person name="Kruys A."/>
            <person name="Hutchinson M.I."/>
            <person name="Powell A.J."/>
            <person name="Barry K."/>
            <person name="Miller A.N."/>
            <person name="Grigoriev I.V."/>
            <person name="Debuchy R."/>
            <person name="Gladieux P."/>
            <person name="Thoren M.H."/>
            <person name="Johannesson H."/>
        </authorList>
    </citation>
    <scope>NUCLEOTIDE SEQUENCE</scope>
    <source>
        <strain evidence="7">CBS 540.89</strain>
    </source>
</reference>
<evidence type="ECO:0000256" key="4">
    <source>
        <dbReference type="ARBA" id="ARBA00022827"/>
    </source>
</evidence>
<comment type="caution">
    <text evidence="7">The sequence shown here is derived from an EMBL/GenBank/DDBJ whole genome shotgun (WGS) entry which is preliminary data.</text>
</comment>
<evidence type="ECO:0000313" key="8">
    <source>
        <dbReference type="Proteomes" id="UP001172159"/>
    </source>
</evidence>
<evidence type="ECO:0000256" key="5">
    <source>
        <dbReference type="ARBA" id="ARBA00023002"/>
    </source>
</evidence>
<evidence type="ECO:0000256" key="1">
    <source>
        <dbReference type="ARBA" id="ARBA00005466"/>
    </source>
</evidence>
<dbReference type="Pfam" id="PF01565">
    <property type="entry name" value="FAD_binding_4"/>
    <property type="match status" value="1"/>
</dbReference>
<gene>
    <name evidence="7" type="ORF">B0T21DRAFT_375203</name>
</gene>
<comment type="similarity">
    <text evidence="1">Belongs to the oxygen-dependent FAD-linked oxidoreductase family.</text>
</comment>
<evidence type="ECO:0000256" key="3">
    <source>
        <dbReference type="ARBA" id="ARBA00022729"/>
    </source>
</evidence>
<proteinExistence type="inferred from homology"/>
<dbReference type="PANTHER" id="PTHR42973:SF32">
    <property type="entry name" value="FAD-LINKED OXIDOREDUCTASE AFOF"/>
    <property type="match status" value="1"/>
</dbReference>
<keyword evidence="2" id="KW-0285">Flavoprotein</keyword>